<keyword evidence="2" id="KW-0812">Transmembrane</keyword>
<feature type="compositionally biased region" description="Polar residues" evidence="1">
    <location>
        <begin position="412"/>
        <end position="452"/>
    </location>
</feature>
<dbReference type="HOGENOM" id="CLU_468472_0_0_1"/>
<protein>
    <submittedName>
        <fullName evidence="3">Uncharacterized protein</fullName>
    </submittedName>
</protein>
<dbReference type="AlphaFoldDB" id="A0A0C2T008"/>
<feature type="compositionally biased region" description="Polar residues" evidence="1">
    <location>
        <begin position="498"/>
        <end position="510"/>
    </location>
</feature>
<feature type="compositionally biased region" description="Basic and acidic residues" evidence="1">
    <location>
        <begin position="511"/>
        <end position="522"/>
    </location>
</feature>
<proteinExistence type="predicted"/>
<evidence type="ECO:0000313" key="3">
    <source>
        <dbReference type="EMBL" id="KIL69120.1"/>
    </source>
</evidence>
<name>A0A0C2T008_AMAMK</name>
<organism evidence="3 4">
    <name type="scientific">Amanita muscaria (strain Koide BX008)</name>
    <dbReference type="NCBI Taxonomy" id="946122"/>
    <lineage>
        <taxon>Eukaryota</taxon>
        <taxon>Fungi</taxon>
        <taxon>Dikarya</taxon>
        <taxon>Basidiomycota</taxon>
        <taxon>Agaricomycotina</taxon>
        <taxon>Agaricomycetes</taxon>
        <taxon>Agaricomycetidae</taxon>
        <taxon>Agaricales</taxon>
        <taxon>Pluteineae</taxon>
        <taxon>Amanitaceae</taxon>
        <taxon>Amanita</taxon>
    </lineage>
</organism>
<dbReference type="STRING" id="946122.A0A0C2T008"/>
<evidence type="ECO:0000313" key="4">
    <source>
        <dbReference type="Proteomes" id="UP000054549"/>
    </source>
</evidence>
<feature type="region of interest" description="Disordered" evidence="1">
    <location>
        <begin position="488"/>
        <end position="582"/>
    </location>
</feature>
<reference evidence="3 4" key="1">
    <citation type="submission" date="2014-04" db="EMBL/GenBank/DDBJ databases">
        <title>Evolutionary Origins and Diversification of the Mycorrhizal Mutualists.</title>
        <authorList>
            <consortium name="DOE Joint Genome Institute"/>
            <consortium name="Mycorrhizal Genomics Consortium"/>
            <person name="Kohler A."/>
            <person name="Kuo A."/>
            <person name="Nagy L.G."/>
            <person name="Floudas D."/>
            <person name="Copeland A."/>
            <person name="Barry K.W."/>
            <person name="Cichocki N."/>
            <person name="Veneault-Fourrey C."/>
            <person name="LaButti K."/>
            <person name="Lindquist E.A."/>
            <person name="Lipzen A."/>
            <person name="Lundell T."/>
            <person name="Morin E."/>
            <person name="Murat C."/>
            <person name="Riley R."/>
            <person name="Ohm R."/>
            <person name="Sun H."/>
            <person name="Tunlid A."/>
            <person name="Henrissat B."/>
            <person name="Grigoriev I.V."/>
            <person name="Hibbett D.S."/>
            <person name="Martin F."/>
        </authorList>
    </citation>
    <scope>NUCLEOTIDE SEQUENCE [LARGE SCALE GENOMIC DNA]</scope>
    <source>
        <strain evidence="3 4">Koide BX008</strain>
    </source>
</reference>
<dbReference type="Proteomes" id="UP000054549">
    <property type="component" value="Unassembled WGS sequence"/>
</dbReference>
<feature type="transmembrane region" description="Helical" evidence="2">
    <location>
        <begin position="253"/>
        <end position="278"/>
    </location>
</feature>
<accession>A0A0C2T008</accession>
<keyword evidence="2" id="KW-1133">Transmembrane helix</keyword>
<keyword evidence="2" id="KW-0472">Membrane</keyword>
<gene>
    <name evidence="3" type="ORF">M378DRAFT_7839</name>
</gene>
<feature type="transmembrane region" description="Helical" evidence="2">
    <location>
        <begin position="159"/>
        <end position="178"/>
    </location>
</feature>
<dbReference type="EMBL" id="KN818226">
    <property type="protein sequence ID" value="KIL69120.1"/>
    <property type="molecule type" value="Genomic_DNA"/>
</dbReference>
<dbReference type="InParanoid" id="A0A0C2T008"/>
<dbReference type="OrthoDB" id="3062801at2759"/>
<keyword evidence="4" id="KW-1185">Reference proteome</keyword>
<feature type="transmembrane region" description="Helical" evidence="2">
    <location>
        <begin position="207"/>
        <end position="233"/>
    </location>
</feature>
<evidence type="ECO:0000256" key="1">
    <source>
        <dbReference type="SAM" id="MobiDB-lite"/>
    </source>
</evidence>
<evidence type="ECO:0000256" key="2">
    <source>
        <dbReference type="SAM" id="Phobius"/>
    </source>
</evidence>
<sequence length="582" mass="65549">MSAQTQTADISHTIIDVPVIPDEIPLDVETQRASELVLKELDSDEEAKFHIAPLGLNNFLYNAAHLFLPYFYSSRAYVVLSSATLTEEEIKSQFTEAASKDSGITLEHWPDVKKSWNQFLDSLSNEWKTLNLVSALLLTAIYNVLQLRGRGNRLIQCTALMSLLSALMSLLFGCLYLIRFETMRRTYKAIQWSSDVLKTSQIVFWNIYILLALPSVWLAWSLIFFVICLMSIVWQPTDETIGSTGGGLGPLHLATKITVSALLFVGMAHLSLALFTFARYGSRLDKTWTKKLESFSGAIRPESEAKTWSSSFENSRPTYSHLLSSPYSSPAWPSPYTAMVGGPYRRPPYSSTYWPLPYVTRVGKPFDNSRPPYSHLQSSPYSSPFSVGRPFDNNRPPYPHLPSSPYWPSDTRPPNNSRPFNDSRPPNDSRPINNSEHLNNSGPVDNTSNRPFDNSRPPYSHLQSSPYSSPFWVGRPFDNNRPPYSHLPSSPYWPSDTRPPNNSRPFNDSRPPNDSRPIKNSEHLNNSGPVDNTSNGPFANSRPFNYSDNNNGRTLNSTIPRPGTRIGPVRYNDFITRPPSAP</sequence>
<feature type="region of interest" description="Disordered" evidence="1">
    <location>
        <begin position="369"/>
        <end position="465"/>
    </location>
</feature>
<feature type="compositionally biased region" description="Polar residues" evidence="1">
    <location>
        <begin position="523"/>
        <end position="559"/>
    </location>
</feature>
<feature type="compositionally biased region" description="Polar residues" evidence="1">
    <location>
        <begin position="375"/>
        <end position="385"/>
    </location>
</feature>